<gene>
    <name evidence="1" type="ORF">F5148DRAFT_523211</name>
</gene>
<proteinExistence type="predicted"/>
<evidence type="ECO:0000313" key="1">
    <source>
        <dbReference type="EMBL" id="KAI9510725.1"/>
    </source>
</evidence>
<protein>
    <submittedName>
        <fullName evidence="1">Uncharacterized protein</fullName>
    </submittedName>
</protein>
<accession>A0ACC0UG63</accession>
<name>A0ACC0UG63_9AGAM</name>
<dbReference type="EMBL" id="JAGFNK010000035">
    <property type="protein sequence ID" value="KAI9510725.1"/>
    <property type="molecule type" value="Genomic_DNA"/>
</dbReference>
<evidence type="ECO:0000313" key="2">
    <source>
        <dbReference type="Proteomes" id="UP001207468"/>
    </source>
</evidence>
<dbReference type="Proteomes" id="UP001207468">
    <property type="component" value="Unassembled WGS sequence"/>
</dbReference>
<keyword evidence="2" id="KW-1185">Reference proteome</keyword>
<sequence length="186" mass="20622">MEDHLRTMLIWPRAESDICVLVIAIDLVRFPCSWTWPTSMRLEIWEGGLGTLDIQSTNFKGNTPMAQIKCAPGMGNPEFEALFGSLRRVGGFAVAQHDVYDECRRLRLLCAPLGNVLLCAVLPSSRIEEFRDLRRQSRNGATCSRKEPVEPGRHVRSEGCDLATTSTALAATSLRRRHTAPAAAVD</sequence>
<comment type="caution">
    <text evidence="1">The sequence shown here is derived from an EMBL/GenBank/DDBJ whole genome shotgun (WGS) entry which is preliminary data.</text>
</comment>
<reference evidence="1" key="1">
    <citation type="submission" date="2021-03" db="EMBL/GenBank/DDBJ databases">
        <title>Evolutionary priming and transition to the ectomycorrhizal habit in an iconic lineage of mushroom-forming fungi: is preadaptation a requirement?</title>
        <authorList>
            <consortium name="DOE Joint Genome Institute"/>
            <person name="Looney B.P."/>
            <person name="Miyauchi S."/>
            <person name="Morin E."/>
            <person name="Drula E."/>
            <person name="Courty P.E."/>
            <person name="Chicoki N."/>
            <person name="Fauchery L."/>
            <person name="Kohler A."/>
            <person name="Kuo A."/>
            <person name="LaButti K."/>
            <person name="Pangilinan J."/>
            <person name="Lipzen A."/>
            <person name="Riley R."/>
            <person name="Andreopoulos W."/>
            <person name="He G."/>
            <person name="Johnson J."/>
            <person name="Barry K.W."/>
            <person name="Grigoriev I.V."/>
            <person name="Nagy L."/>
            <person name="Hibbett D."/>
            <person name="Henrissat B."/>
            <person name="Matheny P.B."/>
            <person name="Labbe J."/>
            <person name="Martin A.F."/>
        </authorList>
    </citation>
    <scope>NUCLEOTIDE SEQUENCE</scope>
    <source>
        <strain evidence="1">BPL698</strain>
    </source>
</reference>
<organism evidence="1 2">
    <name type="scientific">Russula earlei</name>
    <dbReference type="NCBI Taxonomy" id="71964"/>
    <lineage>
        <taxon>Eukaryota</taxon>
        <taxon>Fungi</taxon>
        <taxon>Dikarya</taxon>
        <taxon>Basidiomycota</taxon>
        <taxon>Agaricomycotina</taxon>
        <taxon>Agaricomycetes</taxon>
        <taxon>Russulales</taxon>
        <taxon>Russulaceae</taxon>
        <taxon>Russula</taxon>
    </lineage>
</organism>